<evidence type="ECO:0000313" key="2">
    <source>
        <dbReference type="EMBL" id="KAG1533834.1"/>
    </source>
</evidence>
<accession>A0A9P6XW45</accession>
<proteinExistence type="predicted"/>
<dbReference type="EMBL" id="JAANIU010009036">
    <property type="protein sequence ID" value="KAG1533834.1"/>
    <property type="molecule type" value="Genomic_DNA"/>
</dbReference>
<organism evidence="2 3">
    <name type="scientific">Rhizopus delemar</name>
    <dbReference type="NCBI Taxonomy" id="936053"/>
    <lineage>
        <taxon>Eukaryota</taxon>
        <taxon>Fungi</taxon>
        <taxon>Fungi incertae sedis</taxon>
        <taxon>Mucoromycota</taxon>
        <taxon>Mucoromycotina</taxon>
        <taxon>Mucoromycetes</taxon>
        <taxon>Mucorales</taxon>
        <taxon>Mucorineae</taxon>
        <taxon>Rhizopodaceae</taxon>
        <taxon>Rhizopus</taxon>
    </lineage>
</organism>
<name>A0A9P6XW45_9FUNG</name>
<gene>
    <name evidence="2" type="ORF">G6F50_015736</name>
</gene>
<feature type="compositionally biased region" description="Polar residues" evidence="1">
    <location>
        <begin position="120"/>
        <end position="129"/>
    </location>
</feature>
<dbReference type="Proteomes" id="UP000740926">
    <property type="component" value="Unassembled WGS sequence"/>
</dbReference>
<comment type="caution">
    <text evidence="2">The sequence shown here is derived from an EMBL/GenBank/DDBJ whole genome shotgun (WGS) entry which is preliminary data.</text>
</comment>
<sequence length="159" mass="17611">MRSPRARAAAGCRSSGGEIGVGREVRHGRSLSVHPLRRQAAQEAPMRRCSTPMSRHASPWHVNIRIWWRVAASNSARFMKSRRASSVWTRSSSSTSKVGRPASRSRSISPLRLWPKRKSSPTSSHLACSPCTSRFSMKALADISASRALKRSTTTWDTP</sequence>
<feature type="region of interest" description="Disordered" evidence="1">
    <location>
        <begin position="81"/>
        <end position="129"/>
    </location>
</feature>
<evidence type="ECO:0000256" key="1">
    <source>
        <dbReference type="SAM" id="MobiDB-lite"/>
    </source>
</evidence>
<keyword evidence="3" id="KW-1185">Reference proteome</keyword>
<reference evidence="2 3" key="1">
    <citation type="journal article" date="2020" name="Microb. Genom.">
        <title>Genetic diversity of clinical and environmental Mucorales isolates obtained from an investigation of mucormycosis cases among solid organ transplant recipients.</title>
        <authorList>
            <person name="Nguyen M.H."/>
            <person name="Kaul D."/>
            <person name="Muto C."/>
            <person name="Cheng S.J."/>
            <person name="Richter R.A."/>
            <person name="Bruno V.M."/>
            <person name="Liu G."/>
            <person name="Beyhan S."/>
            <person name="Sundermann A.J."/>
            <person name="Mounaud S."/>
            <person name="Pasculle A.W."/>
            <person name="Nierman W.C."/>
            <person name="Driscoll E."/>
            <person name="Cumbie R."/>
            <person name="Clancy C.J."/>
            <person name="Dupont C.L."/>
        </authorList>
    </citation>
    <scope>NUCLEOTIDE SEQUENCE [LARGE SCALE GENOMIC DNA]</scope>
    <source>
        <strain evidence="2 3">GL24</strain>
    </source>
</reference>
<feature type="compositionally biased region" description="Low complexity" evidence="1">
    <location>
        <begin position="84"/>
        <end position="96"/>
    </location>
</feature>
<dbReference type="AlphaFoldDB" id="A0A9P6XW45"/>
<evidence type="ECO:0000313" key="3">
    <source>
        <dbReference type="Proteomes" id="UP000740926"/>
    </source>
</evidence>
<protein>
    <submittedName>
        <fullName evidence="2">Uncharacterized protein</fullName>
    </submittedName>
</protein>